<evidence type="ECO:0000313" key="2">
    <source>
        <dbReference type="Proteomes" id="UP000634136"/>
    </source>
</evidence>
<sequence>MDFSRLHQTSPLYVPEEDNLPCVDEARKPLPMSEASFDVLWYGDIELSKRLSKPAYCKRLAVFCGFKLQCHRVGIPPTLKFLSYFYKSQRRGEGASFLISRRYRTYFLSTMNYLAK</sequence>
<reference evidence="1" key="1">
    <citation type="submission" date="2020-09" db="EMBL/GenBank/DDBJ databases">
        <title>Genome-Enabled Discovery of Anthraquinone Biosynthesis in Senna tora.</title>
        <authorList>
            <person name="Kang S.-H."/>
            <person name="Pandey R.P."/>
            <person name="Lee C.-M."/>
            <person name="Sim J.-S."/>
            <person name="Jeong J.-T."/>
            <person name="Choi B.-S."/>
            <person name="Jung M."/>
            <person name="Ginzburg D."/>
            <person name="Zhao K."/>
            <person name="Won S.Y."/>
            <person name="Oh T.-J."/>
            <person name="Yu Y."/>
            <person name="Kim N.-H."/>
            <person name="Lee O.R."/>
            <person name="Lee T.-H."/>
            <person name="Bashyal P."/>
            <person name="Kim T.-S."/>
            <person name="Lee W.-H."/>
            <person name="Kawkins C."/>
            <person name="Kim C.-K."/>
            <person name="Kim J.S."/>
            <person name="Ahn B.O."/>
            <person name="Rhee S.Y."/>
            <person name="Sohng J.K."/>
        </authorList>
    </citation>
    <scope>NUCLEOTIDE SEQUENCE</scope>
    <source>
        <tissue evidence="1">Leaf</tissue>
    </source>
</reference>
<proteinExistence type="predicted"/>
<dbReference type="AlphaFoldDB" id="A0A834XGM2"/>
<name>A0A834XGM2_9FABA</name>
<protein>
    <submittedName>
        <fullName evidence="1">Uncharacterized protein</fullName>
    </submittedName>
</protein>
<accession>A0A834XGM2</accession>
<dbReference type="EMBL" id="JAAIUW010000001">
    <property type="protein sequence ID" value="KAF7843922.1"/>
    <property type="molecule type" value="Genomic_DNA"/>
</dbReference>
<evidence type="ECO:0000313" key="1">
    <source>
        <dbReference type="EMBL" id="KAF7843922.1"/>
    </source>
</evidence>
<gene>
    <name evidence="1" type="ORF">G2W53_000827</name>
</gene>
<dbReference type="Proteomes" id="UP000634136">
    <property type="component" value="Unassembled WGS sequence"/>
</dbReference>
<comment type="caution">
    <text evidence="1">The sequence shown here is derived from an EMBL/GenBank/DDBJ whole genome shotgun (WGS) entry which is preliminary data.</text>
</comment>
<organism evidence="1 2">
    <name type="scientific">Senna tora</name>
    <dbReference type="NCBI Taxonomy" id="362788"/>
    <lineage>
        <taxon>Eukaryota</taxon>
        <taxon>Viridiplantae</taxon>
        <taxon>Streptophyta</taxon>
        <taxon>Embryophyta</taxon>
        <taxon>Tracheophyta</taxon>
        <taxon>Spermatophyta</taxon>
        <taxon>Magnoliopsida</taxon>
        <taxon>eudicotyledons</taxon>
        <taxon>Gunneridae</taxon>
        <taxon>Pentapetalae</taxon>
        <taxon>rosids</taxon>
        <taxon>fabids</taxon>
        <taxon>Fabales</taxon>
        <taxon>Fabaceae</taxon>
        <taxon>Caesalpinioideae</taxon>
        <taxon>Cassia clade</taxon>
        <taxon>Senna</taxon>
    </lineage>
</organism>
<keyword evidence="2" id="KW-1185">Reference proteome</keyword>